<dbReference type="Proteomes" id="UP001162156">
    <property type="component" value="Unassembled WGS sequence"/>
</dbReference>
<protein>
    <recommendedName>
        <fullName evidence="3">Transposase</fullName>
    </recommendedName>
</protein>
<dbReference type="EMBL" id="JANEYF010002643">
    <property type="protein sequence ID" value="KAJ8943860.1"/>
    <property type="molecule type" value="Genomic_DNA"/>
</dbReference>
<evidence type="ECO:0008006" key="3">
    <source>
        <dbReference type="Google" id="ProtNLM"/>
    </source>
</evidence>
<sequence length="154" mass="17137">MKGEEEDFVEGLIICAKWGFPLNTLDLRLSAKAYLDRIGKSSRAAVDAEMLSFFEELTKTLEGVKPEAIFNYDESNLSDDPGKKKLIFHRGVKYPYNVINFTKSAVTIILCISANGDILPPHVVYKAANLWDSWREGGPRGAPCCEKKCCTKGT</sequence>
<gene>
    <name evidence="1" type="ORF">NQ314_009630</name>
</gene>
<organism evidence="1 2">
    <name type="scientific">Rhamnusium bicolor</name>
    <dbReference type="NCBI Taxonomy" id="1586634"/>
    <lineage>
        <taxon>Eukaryota</taxon>
        <taxon>Metazoa</taxon>
        <taxon>Ecdysozoa</taxon>
        <taxon>Arthropoda</taxon>
        <taxon>Hexapoda</taxon>
        <taxon>Insecta</taxon>
        <taxon>Pterygota</taxon>
        <taxon>Neoptera</taxon>
        <taxon>Endopterygota</taxon>
        <taxon>Coleoptera</taxon>
        <taxon>Polyphaga</taxon>
        <taxon>Cucujiformia</taxon>
        <taxon>Chrysomeloidea</taxon>
        <taxon>Cerambycidae</taxon>
        <taxon>Lepturinae</taxon>
        <taxon>Rhagiini</taxon>
        <taxon>Rhamnusium</taxon>
    </lineage>
</organism>
<proteinExistence type="predicted"/>
<dbReference type="AlphaFoldDB" id="A0AAV8XXN3"/>
<evidence type="ECO:0000313" key="2">
    <source>
        <dbReference type="Proteomes" id="UP001162156"/>
    </source>
</evidence>
<reference evidence="1" key="1">
    <citation type="journal article" date="2023" name="Insect Mol. Biol.">
        <title>Genome sequencing provides insights into the evolution of gene families encoding plant cell wall-degrading enzymes in longhorned beetles.</title>
        <authorList>
            <person name="Shin N.R."/>
            <person name="Okamura Y."/>
            <person name="Kirsch R."/>
            <person name="Pauchet Y."/>
        </authorList>
    </citation>
    <scope>NUCLEOTIDE SEQUENCE</scope>
    <source>
        <strain evidence="1">RBIC_L_NR</strain>
    </source>
</reference>
<name>A0AAV8XXN3_9CUCU</name>
<evidence type="ECO:0000313" key="1">
    <source>
        <dbReference type="EMBL" id="KAJ8943860.1"/>
    </source>
</evidence>
<accession>A0AAV8XXN3</accession>
<comment type="caution">
    <text evidence="1">The sequence shown here is derived from an EMBL/GenBank/DDBJ whole genome shotgun (WGS) entry which is preliminary data.</text>
</comment>
<keyword evidence="2" id="KW-1185">Reference proteome</keyword>